<accession>A0A9P5V8C4</accession>
<gene>
    <name evidence="1" type="ORF">BG015_011443</name>
</gene>
<dbReference type="AlphaFoldDB" id="A0A9P5V8C4"/>
<dbReference type="Proteomes" id="UP000748756">
    <property type="component" value="Unassembled WGS sequence"/>
</dbReference>
<protein>
    <submittedName>
        <fullName evidence="1">Uncharacterized protein</fullName>
    </submittedName>
</protein>
<evidence type="ECO:0000313" key="2">
    <source>
        <dbReference type="Proteomes" id="UP000748756"/>
    </source>
</evidence>
<reference evidence="1" key="1">
    <citation type="journal article" date="2020" name="Fungal Divers.">
        <title>Resolving the Mortierellaceae phylogeny through synthesis of multi-gene phylogenetics and phylogenomics.</title>
        <authorList>
            <person name="Vandepol N."/>
            <person name="Liber J."/>
            <person name="Desiro A."/>
            <person name="Na H."/>
            <person name="Kennedy M."/>
            <person name="Barry K."/>
            <person name="Grigoriev I.V."/>
            <person name="Miller A.N."/>
            <person name="O'Donnell K."/>
            <person name="Stajich J.E."/>
            <person name="Bonito G."/>
        </authorList>
    </citation>
    <scope>NUCLEOTIDE SEQUENCE</scope>
    <source>
        <strain evidence="1">NRRL 6426</strain>
    </source>
</reference>
<comment type="caution">
    <text evidence="1">The sequence shown here is derived from an EMBL/GenBank/DDBJ whole genome shotgun (WGS) entry which is preliminary data.</text>
</comment>
<proteinExistence type="predicted"/>
<keyword evidence="2" id="KW-1185">Reference proteome</keyword>
<dbReference type="EMBL" id="JAAAUQ010000888">
    <property type="protein sequence ID" value="KAF9146969.1"/>
    <property type="molecule type" value="Genomic_DNA"/>
</dbReference>
<sequence length="125" mass="14416">MSLSEFLEAHIKNGSRSRNDWSQVPVFYHPAETPSGPDIVFVLHFDNYGFCPIFIQLKRQVSLKSGDILGVFATCILLKIDKNNICDLFPEAHVKVLDRLKNIKRELEQSRDDPADDRAVKQRRF</sequence>
<dbReference type="OrthoDB" id="2393824at2759"/>
<organism evidence="1 2">
    <name type="scientific">Linnemannia schmuckeri</name>
    <dbReference type="NCBI Taxonomy" id="64567"/>
    <lineage>
        <taxon>Eukaryota</taxon>
        <taxon>Fungi</taxon>
        <taxon>Fungi incertae sedis</taxon>
        <taxon>Mucoromycota</taxon>
        <taxon>Mortierellomycotina</taxon>
        <taxon>Mortierellomycetes</taxon>
        <taxon>Mortierellales</taxon>
        <taxon>Mortierellaceae</taxon>
        <taxon>Linnemannia</taxon>
    </lineage>
</organism>
<name>A0A9P5V8C4_9FUNG</name>
<evidence type="ECO:0000313" key="1">
    <source>
        <dbReference type="EMBL" id="KAF9146969.1"/>
    </source>
</evidence>